<evidence type="ECO:0000313" key="3">
    <source>
        <dbReference type="Proteomes" id="UP000027345"/>
    </source>
</evidence>
<organism evidence="2 3">
    <name type="scientific">Amycolatopsis rifamycinica</name>
    <dbReference type="NCBI Taxonomy" id="287986"/>
    <lineage>
        <taxon>Bacteria</taxon>
        <taxon>Bacillati</taxon>
        <taxon>Actinomycetota</taxon>
        <taxon>Actinomycetes</taxon>
        <taxon>Pseudonocardiales</taxon>
        <taxon>Pseudonocardiaceae</taxon>
        <taxon>Amycolatopsis</taxon>
    </lineage>
</organism>
<dbReference type="Proteomes" id="UP000027345">
    <property type="component" value="Unassembled WGS sequence"/>
</dbReference>
<dbReference type="RefSeq" id="WP_043785513.1">
    <property type="nucleotide sequence ID" value="NZ_JMQI01000061.1"/>
</dbReference>
<dbReference type="InterPro" id="IPR011944">
    <property type="entry name" value="Steroid_delta5-4_isomerase"/>
</dbReference>
<dbReference type="EMBL" id="JMQI01000061">
    <property type="protein sequence ID" value="KDN18889.1"/>
    <property type="molecule type" value="Genomic_DNA"/>
</dbReference>
<keyword evidence="3" id="KW-1185">Reference proteome</keyword>
<dbReference type="AlphaFoldDB" id="A0A066U436"/>
<evidence type="ECO:0000259" key="1">
    <source>
        <dbReference type="Pfam" id="PF14534"/>
    </source>
</evidence>
<dbReference type="NCBIfam" id="TIGR02246">
    <property type="entry name" value="SgcJ/EcaC family oxidoreductase"/>
    <property type="match status" value="1"/>
</dbReference>
<name>A0A066U436_9PSEU</name>
<dbReference type="InterPro" id="IPR027843">
    <property type="entry name" value="DUF4440"/>
</dbReference>
<comment type="caution">
    <text evidence="2">The sequence shown here is derived from an EMBL/GenBank/DDBJ whole genome shotgun (WGS) entry which is preliminary data.</text>
</comment>
<protein>
    <recommendedName>
        <fullName evidence="1">DUF4440 domain-containing protein</fullName>
    </recommendedName>
</protein>
<evidence type="ECO:0000313" key="2">
    <source>
        <dbReference type="EMBL" id="KDN18889.1"/>
    </source>
</evidence>
<dbReference type="InterPro" id="IPR032710">
    <property type="entry name" value="NTF2-like_dom_sf"/>
</dbReference>
<reference evidence="2 3" key="1">
    <citation type="submission" date="2014-05" db="EMBL/GenBank/DDBJ databases">
        <title>Draft genome sequence of Amycolatopsis rifamycinica DSM 46095.</title>
        <authorList>
            <person name="Lal R."/>
            <person name="Saxena A."/>
            <person name="Kumari R."/>
            <person name="Mukherjee U."/>
            <person name="Singh P."/>
            <person name="Sangwan N."/>
            <person name="Mahato N.K."/>
        </authorList>
    </citation>
    <scope>NUCLEOTIDE SEQUENCE [LARGE SCALE GENOMIC DNA]</scope>
    <source>
        <strain evidence="2 3">DSM 46095</strain>
    </source>
</reference>
<dbReference type="OrthoDB" id="582586at2"/>
<dbReference type="eggNOG" id="COG4319">
    <property type="taxonomic scope" value="Bacteria"/>
</dbReference>
<gene>
    <name evidence="2" type="ORF">DV20_28505</name>
</gene>
<dbReference type="Gene3D" id="3.10.450.50">
    <property type="match status" value="1"/>
</dbReference>
<dbReference type="SUPFAM" id="SSF54427">
    <property type="entry name" value="NTF2-like"/>
    <property type="match status" value="1"/>
</dbReference>
<accession>A0A066U436</accession>
<dbReference type="STRING" id="287986.DV20_28505"/>
<proteinExistence type="predicted"/>
<sequence length="151" mass="16007">MSEKASSLVAGAKQWATYYGKFTQGEESAALTAQLRARAAWDANDAAAFAASFAENGSILVDDEQINGREAIQAFFTDAFGARLAGTKLHTEPIEVKVLEPGVAVVITDGGVLYDGETTVPAERTVRGTWVAAQVDGEWRVVSQQTSPVKG</sequence>
<dbReference type="Pfam" id="PF14534">
    <property type="entry name" value="DUF4440"/>
    <property type="match status" value="1"/>
</dbReference>
<feature type="domain" description="DUF4440" evidence="1">
    <location>
        <begin position="38"/>
        <end position="141"/>
    </location>
</feature>